<dbReference type="GO" id="GO:0000160">
    <property type="term" value="P:phosphorelay signal transduction system"/>
    <property type="evidence" value="ECO:0007669"/>
    <property type="project" value="InterPro"/>
</dbReference>
<dbReference type="NCBIfam" id="TIGR00254">
    <property type="entry name" value="GGDEF"/>
    <property type="match status" value="1"/>
</dbReference>
<dbReference type="Gene3D" id="3.30.450.40">
    <property type="match status" value="1"/>
</dbReference>
<dbReference type="Pfam" id="PF00072">
    <property type="entry name" value="Response_reg"/>
    <property type="match status" value="1"/>
</dbReference>
<dbReference type="GO" id="GO:0052621">
    <property type="term" value="F:diguanylate cyclase activity"/>
    <property type="evidence" value="ECO:0007669"/>
    <property type="project" value="UniProtKB-EC"/>
</dbReference>
<sequence length="499" mass="56064">MDIVILTATNNQKFRDVLDSVLRDSYKVLHASSIGEAFDALRIYPIDIAIVDEIVDGRSAHEFLTDIYKIGKYVTVLVMTENVTAESISRSLAQGAYDLISKPIVEREVLFRVGRAARNARLIRELQVKGDLEEAPYASAARRVEARANAMPLLEVQSLTYHVSHTSESLKKLAEAVVNIRDTKTLYKMLIEAVAGFFTVNQCALVIMEQDGVTLSVQASRGLDDEFLSETRFHASEGIFSWLWRNGRILYTEAIGKEATLEDLETIRREAKILHAKLCVPIGLKRKPLGYLALGSKFTGDDYRKDELEFAFAMGSYAAAAIENALLLEKTKQLATTDELTKLHNRRSCMQWLQDEIDRSKRYGRSLSVVIFDIDHFKGINDTLGHSAGDEVLKGASRFLLRCSRHTDVLGRWGGEEFIAILPETAEEVAQAYCERVRRGVEERLGRKESAEFLHLGLTISGGVTTLDHENDTLDTLIERADQALYCAKRKGRNRCEKL</sequence>
<dbReference type="SMART" id="SM00267">
    <property type="entry name" value="GGDEF"/>
    <property type="match status" value="1"/>
</dbReference>
<dbReference type="EC" id="2.7.7.65" evidence="1"/>
<dbReference type="Gene3D" id="3.30.70.270">
    <property type="match status" value="1"/>
</dbReference>
<dbReference type="InterPro" id="IPR050469">
    <property type="entry name" value="Diguanylate_Cyclase"/>
</dbReference>
<dbReference type="InterPro" id="IPR003018">
    <property type="entry name" value="GAF"/>
</dbReference>
<dbReference type="SMART" id="SM00448">
    <property type="entry name" value="REC"/>
    <property type="match status" value="1"/>
</dbReference>
<dbReference type="SUPFAM" id="SSF52172">
    <property type="entry name" value="CheY-like"/>
    <property type="match status" value="1"/>
</dbReference>
<dbReference type="GO" id="GO:1902201">
    <property type="term" value="P:negative regulation of bacterial-type flagellum-dependent cell motility"/>
    <property type="evidence" value="ECO:0007669"/>
    <property type="project" value="TreeGrafter"/>
</dbReference>
<protein>
    <recommendedName>
        <fullName evidence="1">diguanylate cyclase</fullName>
        <ecNumber evidence="1">2.7.7.65</ecNumber>
    </recommendedName>
</protein>
<proteinExistence type="predicted"/>
<dbReference type="CDD" id="cd00156">
    <property type="entry name" value="REC"/>
    <property type="match status" value="1"/>
</dbReference>
<dbReference type="FunFam" id="3.30.70.270:FF:000001">
    <property type="entry name" value="Diguanylate cyclase domain protein"/>
    <property type="match status" value="1"/>
</dbReference>
<dbReference type="PROSITE" id="PS50887">
    <property type="entry name" value="GGDEF"/>
    <property type="match status" value="1"/>
</dbReference>
<keyword evidence="3" id="KW-0418">Kinase</keyword>
<dbReference type="GO" id="GO:0043709">
    <property type="term" value="P:cell adhesion involved in single-species biofilm formation"/>
    <property type="evidence" value="ECO:0007669"/>
    <property type="project" value="TreeGrafter"/>
</dbReference>
<dbReference type="EMBL" id="QZKI01000005">
    <property type="protein sequence ID" value="RJP75272.1"/>
    <property type="molecule type" value="Genomic_DNA"/>
</dbReference>
<dbReference type="AlphaFoldDB" id="A0A419F9A4"/>
<dbReference type="SUPFAM" id="SSF55073">
    <property type="entry name" value="Nucleotide cyclase"/>
    <property type="match status" value="1"/>
</dbReference>
<dbReference type="Pfam" id="PF13185">
    <property type="entry name" value="GAF_2"/>
    <property type="match status" value="1"/>
</dbReference>
<evidence type="ECO:0000256" key="3">
    <source>
        <dbReference type="ARBA" id="ARBA00022777"/>
    </source>
</evidence>
<organism evidence="8 9">
    <name type="scientific">Candidatus Abyssobacteria bacterium SURF_17</name>
    <dbReference type="NCBI Taxonomy" id="2093361"/>
    <lineage>
        <taxon>Bacteria</taxon>
        <taxon>Pseudomonadati</taxon>
        <taxon>Candidatus Hydrogenedentota</taxon>
        <taxon>Candidatus Abyssobacteria</taxon>
    </lineage>
</organism>
<feature type="domain" description="GGDEF" evidence="7">
    <location>
        <begin position="365"/>
        <end position="499"/>
    </location>
</feature>
<reference evidence="8 9" key="1">
    <citation type="journal article" date="2017" name="ISME J.">
        <title>Energy and carbon metabolisms in a deep terrestrial subsurface fluid microbial community.</title>
        <authorList>
            <person name="Momper L."/>
            <person name="Jungbluth S.P."/>
            <person name="Lee M.D."/>
            <person name="Amend J.P."/>
        </authorList>
    </citation>
    <scope>NUCLEOTIDE SEQUENCE [LARGE SCALE GENOMIC DNA]</scope>
    <source>
        <strain evidence="8">SURF_17</strain>
    </source>
</reference>
<dbReference type="CDD" id="cd01949">
    <property type="entry name" value="GGDEF"/>
    <property type="match status" value="1"/>
</dbReference>
<dbReference type="InterPro" id="IPR029787">
    <property type="entry name" value="Nucleotide_cyclase"/>
</dbReference>
<name>A0A419F9A4_9BACT</name>
<evidence type="ECO:0000256" key="5">
    <source>
        <dbReference type="PROSITE-ProRule" id="PRU00169"/>
    </source>
</evidence>
<dbReference type="Pfam" id="PF00990">
    <property type="entry name" value="GGDEF"/>
    <property type="match status" value="1"/>
</dbReference>
<dbReference type="InterPro" id="IPR029016">
    <property type="entry name" value="GAF-like_dom_sf"/>
</dbReference>
<dbReference type="PANTHER" id="PTHR45138:SF9">
    <property type="entry name" value="DIGUANYLATE CYCLASE DGCM-RELATED"/>
    <property type="match status" value="1"/>
</dbReference>
<dbReference type="InterPro" id="IPR000160">
    <property type="entry name" value="GGDEF_dom"/>
</dbReference>
<feature type="modified residue" description="4-aspartylphosphate" evidence="5">
    <location>
        <position position="52"/>
    </location>
</feature>
<accession>A0A419F9A4</accession>
<gene>
    <name evidence="8" type="ORF">C4532_00660</name>
</gene>
<keyword evidence="2" id="KW-0808">Transferase</keyword>
<dbReference type="InterPro" id="IPR001789">
    <property type="entry name" value="Sig_transdc_resp-reg_receiver"/>
</dbReference>
<evidence type="ECO:0000256" key="4">
    <source>
        <dbReference type="ARBA" id="ARBA00034247"/>
    </source>
</evidence>
<evidence type="ECO:0000259" key="6">
    <source>
        <dbReference type="PROSITE" id="PS50110"/>
    </source>
</evidence>
<dbReference type="Gene3D" id="3.40.50.2300">
    <property type="match status" value="1"/>
</dbReference>
<dbReference type="GO" id="GO:0005886">
    <property type="term" value="C:plasma membrane"/>
    <property type="evidence" value="ECO:0007669"/>
    <property type="project" value="TreeGrafter"/>
</dbReference>
<evidence type="ECO:0000256" key="1">
    <source>
        <dbReference type="ARBA" id="ARBA00012528"/>
    </source>
</evidence>
<dbReference type="PANTHER" id="PTHR45138">
    <property type="entry name" value="REGULATORY COMPONENTS OF SENSORY TRANSDUCTION SYSTEM"/>
    <property type="match status" value="1"/>
</dbReference>
<dbReference type="PROSITE" id="PS50110">
    <property type="entry name" value="RESPONSE_REGULATORY"/>
    <property type="match status" value="1"/>
</dbReference>
<evidence type="ECO:0000259" key="7">
    <source>
        <dbReference type="PROSITE" id="PS50887"/>
    </source>
</evidence>
<dbReference type="InterPro" id="IPR043128">
    <property type="entry name" value="Rev_trsase/Diguanyl_cyclase"/>
</dbReference>
<keyword evidence="5" id="KW-0597">Phosphoprotein</keyword>
<dbReference type="GO" id="GO:0016301">
    <property type="term" value="F:kinase activity"/>
    <property type="evidence" value="ECO:0007669"/>
    <property type="project" value="UniProtKB-KW"/>
</dbReference>
<dbReference type="SMART" id="SM00065">
    <property type="entry name" value="GAF"/>
    <property type="match status" value="1"/>
</dbReference>
<dbReference type="Proteomes" id="UP000285961">
    <property type="component" value="Unassembled WGS sequence"/>
</dbReference>
<dbReference type="SUPFAM" id="SSF55781">
    <property type="entry name" value="GAF domain-like"/>
    <property type="match status" value="1"/>
</dbReference>
<dbReference type="InterPro" id="IPR011006">
    <property type="entry name" value="CheY-like_superfamily"/>
</dbReference>
<evidence type="ECO:0000256" key="2">
    <source>
        <dbReference type="ARBA" id="ARBA00022679"/>
    </source>
</evidence>
<feature type="domain" description="Response regulatory" evidence="6">
    <location>
        <begin position="4"/>
        <end position="117"/>
    </location>
</feature>
<comment type="caution">
    <text evidence="8">The sequence shown here is derived from an EMBL/GenBank/DDBJ whole genome shotgun (WGS) entry which is preliminary data.</text>
</comment>
<evidence type="ECO:0000313" key="8">
    <source>
        <dbReference type="EMBL" id="RJP75272.1"/>
    </source>
</evidence>
<evidence type="ECO:0000313" key="9">
    <source>
        <dbReference type="Proteomes" id="UP000285961"/>
    </source>
</evidence>
<comment type="catalytic activity">
    <reaction evidence="4">
        <text>2 GTP = 3',3'-c-di-GMP + 2 diphosphate</text>
        <dbReference type="Rhea" id="RHEA:24898"/>
        <dbReference type="ChEBI" id="CHEBI:33019"/>
        <dbReference type="ChEBI" id="CHEBI:37565"/>
        <dbReference type="ChEBI" id="CHEBI:58805"/>
        <dbReference type="EC" id="2.7.7.65"/>
    </reaction>
</comment>